<dbReference type="Pfam" id="PF23262">
    <property type="entry name" value="NFD4_C"/>
    <property type="match status" value="1"/>
</dbReference>
<evidence type="ECO:0008006" key="17">
    <source>
        <dbReference type="Google" id="ProtNLM"/>
    </source>
</evidence>
<dbReference type="Pfam" id="PF00098">
    <property type="entry name" value="zf-CCHC"/>
    <property type="match status" value="1"/>
</dbReference>
<keyword evidence="4" id="KW-0540">Nuclease</keyword>
<dbReference type="InterPro" id="IPR001878">
    <property type="entry name" value="Znf_CCHC"/>
</dbReference>
<dbReference type="GO" id="GO:0003676">
    <property type="term" value="F:nucleic acid binding"/>
    <property type="evidence" value="ECO:0007669"/>
    <property type="project" value="InterPro"/>
</dbReference>
<dbReference type="PROSITE" id="PS50158">
    <property type="entry name" value="ZF_CCHC"/>
    <property type="match status" value="2"/>
</dbReference>
<dbReference type="InterPro" id="IPR010658">
    <property type="entry name" value="Nodulin-like"/>
</dbReference>
<keyword evidence="12" id="KW-0812">Transmembrane</keyword>
<keyword evidence="12" id="KW-0472">Membrane</keyword>
<dbReference type="InterPro" id="IPR043128">
    <property type="entry name" value="Rev_trsase/Diguanyl_cyclase"/>
</dbReference>
<keyword evidence="9" id="KW-0479">Metal-binding</keyword>
<evidence type="ECO:0000256" key="9">
    <source>
        <dbReference type="PROSITE-ProRule" id="PRU00047"/>
    </source>
</evidence>
<accession>A0A5N6LTA7</accession>
<dbReference type="InterPro" id="IPR043502">
    <property type="entry name" value="DNA/RNA_pol_sf"/>
</dbReference>
<feature type="transmembrane region" description="Helical" evidence="12">
    <location>
        <begin position="1239"/>
        <end position="1257"/>
    </location>
</feature>
<dbReference type="CDD" id="cd01647">
    <property type="entry name" value="RT_LTR"/>
    <property type="match status" value="1"/>
</dbReference>
<dbReference type="Pfam" id="PF06813">
    <property type="entry name" value="Nodulin-like"/>
    <property type="match status" value="1"/>
</dbReference>
<keyword evidence="9" id="KW-0863">Zinc-finger</keyword>
<keyword evidence="3" id="KW-0548">Nucleotidyltransferase</keyword>
<feature type="transmembrane region" description="Helical" evidence="12">
    <location>
        <begin position="1210"/>
        <end position="1227"/>
    </location>
</feature>
<dbReference type="InterPro" id="IPR021109">
    <property type="entry name" value="Peptidase_aspartic_dom_sf"/>
</dbReference>
<feature type="domain" description="Reverse transcriptase" evidence="14">
    <location>
        <begin position="667"/>
        <end position="860"/>
    </location>
</feature>
<evidence type="ECO:0000256" key="5">
    <source>
        <dbReference type="ARBA" id="ARBA00022759"/>
    </source>
</evidence>
<feature type="region of interest" description="Disordered" evidence="11">
    <location>
        <begin position="90"/>
        <end position="109"/>
    </location>
</feature>
<comment type="caution">
    <text evidence="15">The sequence shown here is derived from an EMBL/GenBank/DDBJ whole genome shotgun (WGS) entry which is preliminary data.</text>
</comment>
<evidence type="ECO:0000256" key="2">
    <source>
        <dbReference type="ARBA" id="ARBA00022679"/>
    </source>
</evidence>
<evidence type="ECO:0000256" key="11">
    <source>
        <dbReference type="SAM" id="MobiDB-lite"/>
    </source>
</evidence>
<organism evidence="15 16">
    <name type="scientific">Mikania micrantha</name>
    <name type="common">bitter vine</name>
    <dbReference type="NCBI Taxonomy" id="192012"/>
    <lineage>
        <taxon>Eukaryota</taxon>
        <taxon>Viridiplantae</taxon>
        <taxon>Streptophyta</taxon>
        <taxon>Embryophyta</taxon>
        <taxon>Tracheophyta</taxon>
        <taxon>Spermatophyta</taxon>
        <taxon>Magnoliopsida</taxon>
        <taxon>eudicotyledons</taxon>
        <taxon>Gunneridae</taxon>
        <taxon>Pentapetalae</taxon>
        <taxon>asterids</taxon>
        <taxon>campanulids</taxon>
        <taxon>Asterales</taxon>
        <taxon>Asteraceae</taxon>
        <taxon>Asteroideae</taxon>
        <taxon>Heliantheae alliance</taxon>
        <taxon>Eupatorieae</taxon>
        <taxon>Mikania</taxon>
    </lineage>
</organism>
<dbReference type="Pfam" id="PF17921">
    <property type="entry name" value="Integrase_H2C2"/>
    <property type="match status" value="1"/>
</dbReference>
<dbReference type="InterPro" id="IPR036875">
    <property type="entry name" value="Znf_CCHC_sf"/>
</dbReference>
<evidence type="ECO:0000256" key="1">
    <source>
        <dbReference type="ARBA" id="ARBA00022670"/>
    </source>
</evidence>
<keyword evidence="5" id="KW-0255">Endonuclease</keyword>
<keyword evidence="1" id="KW-0645">Protease</keyword>
<evidence type="ECO:0000313" key="15">
    <source>
        <dbReference type="EMBL" id="KAD2804789.1"/>
    </source>
</evidence>
<dbReference type="Gene3D" id="1.10.340.70">
    <property type="match status" value="1"/>
</dbReference>
<feature type="domain" description="CCHC-type" evidence="13">
    <location>
        <begin position="354"/>
        <end position="369"/>
    </location>
</feature>
<dbReference type="PANTHER" id="PTHR24559">
    <property type="entry name" value="TRANSPOSON TY3-I GAG-POL POLYPROTEIN"/>
    <property type="match status" value="1"/>
</dbReference>
<dbReference type="SUPFAM" id="SSF56672">
    <property type="entry name" value="DNA/RNA polymerases"/>
    <property type="match status" value="1"/>
</dbReference>
<dbReference type="SMART" id="SM00343">
    <property type="entry name" value="ZnF_C2HC"/>
    <property type="match status" value="2"/>
</dbReference>
<feature type="compositionally biased region" description="Acidic residues" evidence="11">
    <location>
        <begin position="91"/>
        <end position="109"/>
    </location>
</feature>
<dbReference type="InterPro" id="IPR000477">
    <property type="entry name" value="RT_dom"/>
</dbReference>
<dbReference type="GO" id="GO:0004519">
    <property type="term" value="F:endonuclease activity"/>
    <property type="evidence" value="ECO:0007669"/>
    <property type="project" value="UniProtKB-KW"/>
</dbReference>
<keyword evidence="2" id="KW-0808">Transferase</keyword>
<evidence type="ECO:0000259" key="14">
    <source>
        <dbReference type="PROSITE" id="PS50878"/>
    </source>
</evidence>
<dbReference type="EMBL" id="SZYD01000018">
    <property type="protein sequence ID" value="KAD2804789.1"/>
    <property type="molecule type" value="Genomic_DNA"/>
</dbReference>
<dbReference type="PANTHER" id="PTHR24559:SF427">
    <property type="entry name" value="RNA-DIRECTED DNA POLYMERASE"/>
    <property type="match status" value="1"/>
</dbReference>
<evidence type="ECO:0000256" key="4">
    <source>
        <dbReference type="ARBA" id="ARBA00022722"/>
    </source>
</evidence>
<keyword evidence="12" id="KW-1133">Transmembrane helix</keyword>
<dbReference type="SUPFAM" id="SSF50630">
    <property type="entry name" value="Acid proteases"/>
    <property type="match status" value="1"/>
</dbReference>
<evidence type="ECO:0000256" key="10">
    <source>
        <dbReference type="SAM" id="Coils"/>
    </source>
</evidence>
<dbReference type="CDD" id="cd00303">
    <property type="entry name" value="retropepsin_like"/>
    <property type="match status" value="1"/>
</dbReference>
<comment type="similarity">
    <text evidence="8">Belongs to the major facilitator superfamily. Phosphate:H(+) symporter (TC 2.A.1.9) family.</text>
</comment>
<dbReference type="Gene3D" id="4.10.60.10">
    <property type="entry name" value="Zinc finger, CCHC-type"/>
    <property type="match status" value="1"/>
</dbReference>
<evidence type="ECO:0000256" key="3">
    <source>
        <dbReference type="ARBA" id="ARBA00022695"/>
    </source>
</evidence>
<reference evidence="15 16" key="1">
    <citation type="submission" date="2019-05" db="EMBL/GenBank/DDBJ databases">
        <title>Mikania micrantha, genome provides insights into the molecular mechanism of rapid growth.</title>
        <authorList>
            <person name="Liu B."/>
        </authorList>
    </citation>
    <scope>NUCLEOTIDE SEQUENCE [LARGE SCALE GENOMIC DNA]</scope>
    <source>
        <strain evidence="15">NLD-2019</strain>
        <tissue evidence="15">Leaf</tissue>
    </source>
</reference>
<feature type="transmembrane region" description="Helical" evidence="12">
    <location>
        <begin position="1172"/>
        <end position="1189"/>
    </location>
</feature>
<evidence type="ECO:0000256" key="8">
    <source>
        <dbReference type="ARBA" id="ARBA00044504"/>
    </source>
</evidence>
<evidence type="ECO:0000256" key="12">
    <source>
        <dbReference type="SAM" id="Phobius"/>
    </source>
</evidence>
<feature type="transmembrane region" description="Helical" evidence="12">
    <location>
        <begin position="1423"/>
        <end position="1445"/>
    </location>
</feature>
<dbReference type="SUPFAM" id="SSF57756">
    <property type="entry name" value="Retrovirus zinc finger-like domains"/>
    <property type="match status" value="1"/>
</dbReference>
<dbReference type="InterPro" id="IPR036259">
    <property type="entry name" value="MFS_trans_sf"/>
</dbReference>
<dbReference type="InterPro" id="IPR005162">
    <property type="entry name" value="Retrotrans_gag_dom"/>
</dbReference>
<dbReference type="FunFam" id="3.10.10.10:FF:000007">
    <property type="entry name" value="Retrovirus-related Pol polyprotein from transposon 17.6-like Protein"/>
    <property type="match status" value="1"/>
</dbReference>
<dbReference type="InterPro" id="IPR056555">
    <property type="entry name" value="NFD4_C"/>
</dbReference>
<gene>
    <name evidence="15" type="ORF">E3N88_38166</name>
</gene>
<evidence type="ECO:0000259" key="13">
    <source>
        <dbReference type="PROSITE" id="PS50158"/>
    </source>
</evidence>
<keyword evidence="7" id="KW-0695">RNA-directed DNA polymerase</keyword>
<dbReference type="Gene3D" id="1.20.1250.20">
    <property type="entry name" value="MFS general substrate transporter like domains"/>
    <property type="match status" value="1"/>
</dbReference>
<dbReference type="Gene3D" id="3.30.70.270">
    <property type="match status" value="2"/>
</dbReference>
<feature type="coiled-coil region" evidence="10">
    <location>
        <begin position="32"/>
        <end position="87"/>
    </location>
</feature>
<dbReference type="GO" id="GO:0008270">
    <property type="term" value="F:zinc ion binding"/>
    <property type="evidence" value="ECO:0007669"/>
    <property type="project" value="UniProtKB-KW"/>
</dbReference>
<dbReference type="Proteomes" id="UP000326396">
    <property type="component" value="Linkage Group LG8"/>
</dbReference>
<evidence type="ECO:0000256" key="7">
    <source>
        <dbReference type="ARBA" id="ARBA00022918"/>
    </source>
</evidence>
<dbReference type="Gene3D" id="3.10.10.10">
    <property type="entry name" value="HIV Type 1 Reverse Transcriptase, subunit A, domain 1"/>
    <property type="match status" value="1"/>
</dbReference>
<dbReference type="FunFam" id="1.20.1250.20:FF:000446">
    <property type="entry name" value="Nodulin family protein"/>
    <property type="match status" value="1"/>
</dbReference>
<evidence type="ECO:0000313" key="16">
    <source>
        <dbReference type="Proteomes" id="UP000326396"/>
    </source>
</evidence>
<dbReference type="GO" id="GO:0008233">
    <property type="term" value="F:peptidase activity"/>
    <property type="evidence" value="ECO:0007669"/>
    <property type="project" value="UniProtKB-KW"/>
</dbReference>
<keyword evidence="10" id="KW-0175">Coiled coil</keyword>
<feature type="transmembrane region" description="Helical" evidence="12">
    <location>
        <begin position="1512"/>
        <end position="1533"/>
    </location>
</feature>
<keyword evidence="6" id="KW-0378">Hydrolase</keyword>
<dbReference type="Pfam" id="PF08284">
    <property type="entry name" value="RVP_2"/>
    <property type="match status" value="1"/>
</dbReference>
<dbReference type="SUPFAM" id="SSF103473">
    <property type="entry name" value="MFS general substrate transporter"/>
    <property type="match status" value="1"/>
</dbReference>
<dbReference type="OrthoDB" id="2272416at2759"/>
<proteinExistence type="inferred from homology"/>
<keyword evidence="16" id="KW-1185">Reference proteome</keyword>
<keyword evidence="9" id="KW-0862">Zinc</keyword>
<evidence type="ECO:0000256" key="6">
    <source>
        <dbReference type="ARBA" id="ARBA00022801"/>
    </source>
</evidence>
<dbReference type="InterPro" id="IPR053134">
    <property type="entry name" value="RNA-dir_DNA_polymerase"/>
</dbReference>
<feature type="domain" description="CCHC-type" evidence="13">
    <location>
        <begin position="390"/>
        <end position="405"/>
    </location>
</feature>
<dbReference type="GO" id="GO:0006508">
    <property type="term" value="P:proteolysis"/>
    <property type="evidence" value="ECO:0007669"/>
    <property type="project" value="UniProtKB-KW"/>
</dbReference>
<dbReference type="FunFam" id="3.30.70.270:FF:000020">
    <property type="entry name" value="Transposon Tf2-6 polyprotein-like Protein"/>
    <property type="match status" value="1"/>
</dbReference>
<dbReference type="Gene3D" id="2.40.70.10">
    <property type="entry name" value="Acid Proteases"/>
    <property type="match status" value="1"/>
</dbReference>
<dbReference type="PROSITE" id="PS50878">
    <property type="entry name" value="RT_POL"/>
    <property type="match status" value="1"/>
</dbReference>
<dbReference type="Pfam" id="PF00078">
    <property type="entry name" value="RVT_1"/>
    <property type="match status" value="1"/>
</dbReference>
<dbReference type="GO" id="GO:0003964">
    <property type="term" value="F:RNA-directed DNA polymerase activity"/>
    <property type="evidence" value="ECO:0007669"/>
    <property type="project" value="UniProtKB-KW"/>
</dbReference>
<name>A0A5N6LTA7_9ASTR</name>
<dbReference type="Pfam" id="PF03732">
    <property type="entry name" value="Retrotrans_gag"/>
    <property type="match status" value="1"/>
</dbReference>
<protein>
    <recommendedName>
        <fullName evidence="17">Reverse transcriptase domain-containing protein</fullName>
    </recommendedName>
</protein>
<feature type="transmembrane region" description="Helical" evidence="12">
    <location>
        <begin position="1323"/>
        <end position="1347"/>
    </location>
</feature>
<feature type="transmembrane region" description="Helical" evidence="12">
    <location>
        <begin position="1398"/>
        <end position="1417"/>
    </location>
</feature>
<sequence length="1570" mass="176450">MPPRFRACKRPRFESDDIARLTWESKWANDRIEHMAQELRDMNARYAELRSVVQGMESHIVHLTTRVQEEEHRADIAEGRLIALEEQFVSEAEEEEEEEEIPAQDVDSDADSTIEDIMAGENVNMTVAELNELINNRIAEAIANYTQTHTTGPQGPAGGLVNPQVCKFKTFLDCKPHNFKGSEGAIGLLRWIEKAESVFEMCNCPEENKVKYATGTLEGPALTWWNSNVQTLGLGEANALTWNGFKTLLQEEYCPRSEMQKLEEEYWHLKMEGSNIEEYTTRSHELARLLPHMATPASKWIERYIGGLVPQIQGLVTSANPTNIQQAVRGYIGKYPKCNKCGFHHVGNQCDKYRCQRCGKGGHAANDCRGELQNNSNNQNNNQNNTQKGCFECGKPGHFKKDCPQLKKGGTNDANGNGTNNNNNGAMGRAFVIGGCQAREDPNIVMGTFLFNNHYASMLFYTGADRSFVSSTFSKLLNVSLTALENPYTVELADGKLIVVEQILKGCMLDLMGQTLEIDQMPITLGSFDVVIGMAWLSKHQAEIVCHEKIVRIPLSHGETLYIQGEKSSTPLRLISCMKAHKCLRKGHTAVIALITEKPVAEKKIEDIPVVCEFPEVFPEDLPGLPPIRQVEFRIDLTPNAAPIARAPYRLAPSERQELSTQLQELLDKGFIRPSFSSWGAPVLFVKKKDGTFHMCIDYRELNKVTIKNRYPLPRIDDLFDQLQGLSYYSKIDLRSGYHQLRVQEEDIPKTAFRTRYGHYEFLVMPFGLTNAPAVFMDLMNRVCKPYLDKFVIVFIDDILIYSQTEEEHAEHLRLLLELLKQEQLYAKFWKCDFWMRENWEAPKTPTEVRQSLGLAGYYRRFIEGFSKIAQPLTALTHKGTKYNWTDKQEAAFQLLKQKLCSAPILSLPEGTEDFVLRPHKKNYTTHDLELGAVLEALEKDNLEQESLRGMEKQLEVMPDGTRCFINRLWIPLHGGLKELVMDEAHKSIYSVHPGSDKMYHDLKALYWWPHMKADIAKYLSQIDNSGLSRFENPPVSKSVVEARDMPCKHIYPSNCILAAHEAKLLSGGELTTWRLPSGSFAVSRFTGGRRTNVRERERESFQSCTWKSTVDLVTRGANSQSFANTGALVTCVKNFPESRGALLGLLKGFVGLSGAIITQIFHAIYGDDNQSLILLIGWLPAVISLLFVRTIRIMKVVRQANELKVLYDLLYISLGLAGFLMIIIIVEKTVQFPRPEYGGSAAVVLFLLFLPLAVVVREEYYIWANKKLSLNDPSPIKVVTDNPVPPTARLTDRSDKQEQEPSCFKTVFQQPERGDDYTILQALFSIDMLTLFLATICGVGGTLTAIDNLGQIGESLGYPNKSISTFVSLVSIWNYLGRVTAGFGSEYLLNKYKFPRPLMLTIILLLSCVGHILIAFGVSNGLYFASVVIGFSFGAQWPLLFAIISEIFGLKYYSTLYNFGSVASPIGSYLLNVKVAGHLYDREAERQMKVLGIVRKAGEDLKCAGVECFKVSFLIITAVAVFGALISVVLVVRTRKFYAGDIYKKFREEAERAETEMPVAGGGGGGKGT</sequence>
<dbReference type="InterPro" id="IPR041588">
    <property type="entry name" value="Integrase_H2C2"/>
</dbReference>